<accession>A0ABY4XQE3</accession>
<evidence type="ECO:0000256" key="1">
    <source>
        <dbReference type="SAM" id="Phobius"/>
    </source>
</evidence>
<sequence>MQSTLNRGLKLLFRSVILALIVLSVIELTYRVITAYYAKNAFTAALIDKHAYAKSISSPKIILVGGSNLAFGINSAKLSKMTGMPVVNMALLAPLGIDFILSDALGYINKGDIVIMSFEYDVFPKGDVESQLSVVDFVPEDKHFVTYKDGLEEKWKAQFLHRLQAPLSIEIILQNPTVADPYAIYFRKAFTPQGDIVSHLNNITRTVDAGPNTTSLFLYEGQAETMNAFTERFRQKGAKAYFLYPTIAESFYKNSAVAVEKLNERYKKHLKAPILSEPGQSVYADSLCFDTVYHLKGKARDEHTEKVAGALLRLGSN</sequence>
<dbReference type="Proteomes" id="UP001055420">
    <property type="component" value="Chromosome"/>
</dbReference>
<keyword evidence="3" id="KW-1185">Reference proteome</keyword>
<reference evidence="2" key="1">
    <citation type="submission" date="2022-06" db="EMBL/GenBank/DDBJ databases">
        <title>Novel species in genus Dyadobacter.</title>
        <authorList>
            <person name="Ma C."/>
        </authorList>
    </citation>
    <scope>NUCLEOTIDE SEQUENCE</scope>
    <source>
        <strain evidence="2">CY22</strain>
    </source>
</reference>
<dbReference type="EMBL" id="CP098805">
    <property type="protein sequence ID" value="USJ32647.1"/>
    <property type="molecule type" value="Genomic_DNA"/>
</dbReference>
<feature type="transmembrane region" description="Helical" evidence="1">
    <location>
        <begin position="12"/>
        <end position="33"/>
    </location>
</feature>
<gene>
    <name evidence="2" type="ORF">NFI80_07845</name>
</gene>
<name>A0ABY4XQE3_9BACT</name>
<evidence type="ECO:0000313" key="3">
    <source>
        <dbReference type="Proteomes" id="UP001055420"/>
    </source>
</evidence>
<keyword evidence="1" id="KW-1133">Transmembrane helix</keyword>
<dbReference type="RefSeq" id="WP_235163545.1">
    <property type="nucleotide sequence ID" value="NZ_CP098805.1"/>
</dbReference>
<organism evidence="2 3">
    <name type="scientific">Dyadobacter chenhuakuii</name>
    <dbReference type="NCBI Taxonomy" id="2909339"/>
    <lineage>
        <taxon>Bacteria</taxon>
        <taxon>Pseudomonadati</taxon>
        <taxon>Bacteroidota</taxon>
        <taxon>Cytophagia</taxon>
        <taxon>Cytophagales</taxon>
        <taxon>Spirosomataceae</taxon>
        <taxon>Dyadobacter</taxon>
    </lineage>
</organism>
<keyword evidence="1" id="KW-0472">Membrane</keyword>
<keyword evidence="1" id="KW-0812">Transmembrane</keyword>
<protein>
    <submittedName>
        <fullName evidence="2">Uncharacterized protein</fullName>
    </submittedName>
</protein>
<evidence type="ECO:0000313" key="2">
    <source>
        <dbReference type="EMBL" id="USJ32647.1"/>
    </source>
</evidence>
<proteinExistence type="predicted"/>